<dbReference type="Proteomes" id="UP001383192">
    <property type="component" value="Unassembled WGS sequence"/>
</dbReference>
<organism evidence="2 3">
    <name type="scientific">Paramarasmius palmivorus</name>
    <dbReference type="NCBI Taxonomy" id="297713"/>
    <lineage>
        <taxon>Eukaryota</taxon>
        <taxon>Fungi</taxon>
        <taxon>Dikarya</taxon>
        <taxon>Basidiomycota</taxon>
        <taxon>Agaricomycotina</taxon>
        <taxon>Agaricomycetes</taxon>
        <taxon>Agaricomycetidae</taxon>
        <taxon>Agaricales</taxon>
        <taxon>Marasmiineae</taxon>
        <taxon>Marasmiaceae</taxon>
        <taxon>Paramarasmius</taxon>
    </lineage>
</organism>
<evidence type="ECO:0000313" key="3">
    <source>
        <dbReference type="Proteomes" id="UP001383192"/>
    </source>
</evidence>
<evidence type="ECO:0000256" key="1">
    <source>
        <dbReference type="SAM" id="MobiDB-lite"/>
    </source>
</evidence>
<proteinExistence type="predicted"/>
<feature type="region of interest" description="Disordered" evidence="1">
    <location>
        <begin position="471"/>
        <end position="491"/>
    </location>
</feature>
<keyword evidence="3" id="KW-1185">Reference proteome</keyword>
<comment type="caution">
    <text evidence="2">The sequence shown here is derived from an EMBL/GenBank/DDBJ whole genome shotgun (WGS) entry which is preliminary data.</text>
</comment>
<sequence length="667" mass="75191">MKATSALETARQIFEECKKNREDDVLAVQHMVSQCQITTLKDTHELNIIKDRIDDCVLFVESHLASASAELQQLRGRGSKSILYMTLGFTTDDIREHRRNLQGVAESIHLLQEKISDDPSLVANVTEVRAPDGIREKSRQMHPLHLPDRLDGIRERILKTRRKELQLCVALRKLVSENMILDTSVDDPTGLATHTIAGASPQPPMEPQRSHLSVDCSRSGYEETSSIISQVENRSPSTMQELFNLKLYPEIDKFKRSGKRNFDRTQLLINLASLVHRSIDENLNAIGDEVEETGHHYNSIATSLVHGHKSGLCLTGSSPSALVVDEMFRFTDYADRAANKLVRLHLWHHTDPKPKQSVLDEHDDIHIETILTDTHLGGFPHDQPYLSEAPTKQPLDQSRHEIPKPIRTHAAELGILGDSSTDQLVEKLIPDMTFERLVEITLSEIPHETSLGWPQPSTSTRLPRSIAEELYHGTSKEEDGPNATTRTSVTRASQSVASGFHYPSDLLHNFSWSGVLETSTPRSSPDLSGTMQLDEVCDISDYASARDVIENEDLSDYQSIFESEDFQVFSDDQASACEYIEEDELTEYETPPEDMYQWGADNTSGPLMTVDMVTRAKFVAKCLFHISWAATVVALLYFSLTVPEPRYILDSDFEWISRHADIYAMLF</sequence>
<dbReference type="EMBL" id="JAYKXP010000113">
    <property type="protein sequence ID" value="KAK7025509.1"/>
    <property type="molecule type" value="Genomic_DNA"/>
</dbReference>
<gene>
    <name evidence="2" type="ORF">VNI00_015943</name>
</gene>
<protein>
    <submittedName>
        <fullName evidence="2">Uncharacterized protein</fullName>
    </submittedName>
</protein>
<reference evidence="2 3" key="1">
    <citation type="submission" date="2024-01" db="EMBL/GenBank/DDBJ databases">
        <title>A draft genome for a cacao thread blight-causing isolate of Paramarasmius palmivorus.</title>
        <authorList>
            <person name="Baruah I.K."/>
            <person name="Bukari Y."/>
            <person name="Amoako-Attah I."/>
            <person name="Meinhardt L.W."/>
            <person name="Bailey B.A."/>
            <person name="Cohen S.P."/>
        </authorList>
    </citation>
    <scope>NUCLEOTIDE SEQUENCE [LARGE SCALE GENOMIC DNA]</scope>
    <source>
        <strain evidence="2 3">GH-12</strain>
    </source>
</reference>
<name>A0AAW0BGS1_9AGAR</name>
<feature type="compositionally biased region" description="Polar residues" evidence="1">
    <location>
        <begin position="482"/>
        <end position="491"/>
    </location>
</feature>
<accession>A0AAW0BGS1</accession>
<evidence type="ECO:0000313" key="2">
    <source>
        <dbReference type="EMBL" id="KAK7025509.1"/>
    </source>
</evidence>
<dbReference type="AlphaFoldDB" id="A0AAW0BGS1"/>